<feature type="compositionally biased region" description="Acidic residues" evidence="1">
    <location>
        <begin position="213"/>
        <end position="241"/>
    </location>
</feature>
<gene>
    <name evidence="2" type="ORF">QVD17_24344</name>
</gene>
<feature type="region of interest" description="Disordered" evidence="1">
    <location>
        <begin position="163"/>
        <end position="196"/>
    </location>
</feature>
<protein>
    <submittedName>
        <fullName evidence="2">Uncharacterized protein</fullName>
    </submittedName>
</protein>
<accession>A0AAD8KFI9</accession>
<dbReference type="AlphaFoldDB" id="A0AAD8KFI9"/>
<reference evidence="2" key="1">
    <citation type="journal article" date="2023" name="bioRxiv">
        <title>Improved chromosome-level genome assembly for marigold (Tagetes erecta).</title>
        <authorList>
            <person name="Jiang F."/>
            <person name="Yuan L."/>
            <person name="Wang S."/>
            <person name="Wang H."/>
            <person name="Xu D."/>
            <person name="Wang A."/>
            <person name="Fan W."/>
        </authorList>
    </citation>
    <scope>NUCLEOTIDE SEQUENCE</scope>
    <source>
        <strain evidence="2">WSJ</strain>
        <tissue evidence="2">Leaf</tissue>
    </source>
</reference>
<evidence type="ECO:0000313" key="2">
    <source>
        <dbReference type="EMBL" id="KAK1421749.1"/>
    </source>
</evidence>
<organism evidence="2 3">
    <name type="scientific">Tagetes erecta</name>
    <name type="common">African marigold</name>
    <dbReference type="NCBI Taxonomy" id="13708"/>
    <lineage>
        <taxon>Eukaryota</taxon>
        <taxon>Viridiplantae</taxon>
        <taxon>Streptophyta</taxon>
        <taxon>Embryophyta</taxon>
        <taxon>Tracheophyta</taxon>
        <taxon>Spermatophyta</taxon>
        <taxon>Magnoliopsida</taxon>
        <taxon>eudicotyledons</taxon>
        <taxon>Gunneridae</taxon>
        <taxon>Pentapetalae</taxon>
        <taxon>asterids</taxon>
        <taxon>campanulids</taxon>
        <taxon>Asterales</taxon>
        <taxon>Asteraceae</taxon>
        <taxon>Asteroideae</taxon>
        <taxon>Heliantheae alliance</taxon>
        <taxon>Tageteae</taxon>
        <taxon>Tagetes</taxon>
    </lineage>
</organism>
<evidence type="ECO:0000256" key="1">
    <source>
        <dbReference type="SAM" id="MobiDB-lite"/>
    </source>
</evidence>
<feature type="compositionally biased region" description="Basic and acidic residues" evidence="1">
    <location>
        <begin position="176"/>
        <end position="185"/>
    </location>
</feature>
<feature type="compositionally biased region" description="Acidic residues" evidence="1">
    <location>
        <begin position="163"/>
        <end position="175"/>
    </location>
</feature>
<keyword evidence="3" id="KW-1185">Reference proteome</keyword>
<feature type="region of interest" description="Disordered" evidence="1">
    <location>
        <begin position="1"/>
        <end position="33"/>
    </location>
</feature>
<proteinExistence type="predicted"/>
<sequence>MSDYNTWSEHGEPSIREVGQSSTTREVVSEVDDDDGGCRRMVLDNMYSFEFTTPLHSNMDSTTSEGHVPNLEGKGFYDMLKASYEPLWEGEKAIECSNTDSRLSIFKYPSRRLSDKGGKLIVLDADVQLKVIGDPQKEHLREIAQGPLTYTAPRGVYELAEDSSEVGDEGNEDEEHVFQDNERLVSTETTSDDDLLPITHVHEAIVKEVNNINDDDGVEAEFEDTSLDDDNVEEFEYSDSD</sequence>
<comment type="caution">
    <text evidence="2">The sequence shown here is derived from an EMBL/GenBank/DDBJ whole genome shotgun (WGS) entry which is preliminary data.</text>
</comment>
<dbReference type="Proteomes" id="UP001229421">
    <property type="component" value="Unassembled WGS sequence"/>
</dbReference>
<evidence type="ECO:0000313" key="3">
    <source>
        <dbReference type="Proteomes" id="UP001229421"/>
    </source>
</evidence>
<dbReference type="EMBL" id="JAUHHV010000006">
    <property type="protein sequence ID" value="KAK1421749.1"/>
    <property type="molecule type" value="Genomic_DNA"/>
</dbReference>
<name>A0AAD8KFI9_TARER</name>
<feature type="region of interest" description="Disordered" evidence="1">
    <location>
        <begin position="210"/>
        <end position="241"/>
    </location>
</feature>